<evidence type="ECO:0000313" key="1">
    <source>
        <dbReference type="EMBL" id="GBG07414.1"/>
    </source>
</evidence>
<dbReference type="AlphaFoldDB" id="A0A2R5EVK4"/>
<organism evidence="1 2">
    <name type="scientific">Paenibacillus agaridevorans</name>
    <dbReference type="NCBI Taxonomy" id="171404"/>
    <lineage>
        <taxon>Bacteria</taxon>
        <taxon>Bacillati</taxon>
        <taxon>Bacillota</taxon>
        <taxon>Bacilli</taxon>
        <taxon>Bacillales</taxon>
        <taxon>Paenibacillaceae</taxon>
        <taxon>Paenibacillus</taxon>
    </lineage>
</organism>
<sequence length="64" mass="7650">MDKYIGHRVEIIYLNRQQKFSQRTIRLVSVKVKMVFAFDELSGKPRSFSIDRIMAVKRVNRYVS</sequence>
<gene>
    <name evidence="1" type="ORF">PAT3040_01964</name>
</gene>
<evidence type="ECO:0008006" key="3">
    <source>
        <dbReference type="Google" id="ProtNLM"/>
    </source>
</evidence>
<accession>A0A2R5EVK4</accession>
<protein>
    <recommendedName>
        <fullName evidence="3">WYL domain-containing protein</fullName>
    </recommendedName>
</protein>
<evidence type="ECO:0000313" key="2">
    <source>
        <dbReference type="Proteomes" id="UP000245202"/>
    </source>
</evidence>
<reference evidence="1 2" key="1">
    <citation type="submission" date="2017-08" db="EMBL/GenBank/DDBJ databases">
        <title>Substantial Increase in Enzyme Production by Combined Drug-Resistance Mutations in Paenibacillus agaridevorans.</title>
        <authorList>
            <person name="Tanaka Y."/>
            <person name="Funane K."/>
            <person name="Hosaka T."/>
            <person name="Shiwa Y."/>
            <person name="Fujita N."/>
            <person name="Miyazaki T."/>
            <person name="Yoshikawa H."/>
            <person name="Murakami K."/>
            <person name="Kasahara K."/>
            <person name="Inaoka T."/>
            <person name="Hiraga Y."/>
            <person name="Ochi K."/>
        </authorList>
    </citation>
    <scope>NUCLEOTIDE SEQUENCE [LARGE SCALE GENOMIC DNA]</scope>
    <source>
        <strain evidence="1 2">T-3040</strain>
    </source>
</reference>
<dbReference type="EMBL" id="BDQX01000096">
    <property type="protein sequence ID" value="GBG07414.1"/>
    <property type="molecule type" value="Genomic_DNA"/>
</dbReference>
<comment type="caution">
    <text evidence="1">The sequence shown here is derived from an EMBL/GenBank/DDBJ whole genome shotgun (WGS) entry which is preliminary data.</text>
</comment>
<dbReference type="Proteomes" id="UP000245202">
    <property type="component" value="Unassembled WGS sequence"/>
</dbReference>
<name>A0A2R5EVK4_9BACL</name>
<proteinExistence type="predicted"/>
<keyword evidence="2" id="KW-1185">Reference proteome</keyword>